<organism evidence="2 3">
    <name type="scientific">Polystyrenella longa</name>
    <dbReference type="NCBI Taxonomy" id="2528007"/>
    <lineage>
        <taxon>Bacteria</taxon>
        <taxon>Pseudomonadati</taxon>
        <taxon>Planctomycetota</taxon>
        <taxon>Planctomycetia</taxon>
        <taxon>Planctomycetales</taxon>
        <taxon>Planctomycetaceae</taxon>
        <taxon>Polystyrenella</taxon>
    </lineage>
</organism>
<proteinExistence type="predicted"/>
<dbReference type="AlphaFoldDB" id="A0A518CHS0"/>
<evidence type="ECO:0000313" key="3">
    <source>
        <dbReference type="Proteomes" id="UP000317178"/>
    </source>
</evidence>
<reference evidence="2 3" key="1">
    <citation type="submission" date="2019-02" db="EMBL/GenBank/DDBJ databases">
        <title>Deep-cultivation of Planctomycetes and their phenomic and genomic characterization uncovers novel biology.</title>
        <authorList>
            <person name="Wiegand S."/>
            <person name="Jogler M."/>
            <person name="Boedeker C."/>
            <person name="Pinto D."/>
            <person name="Vollmers J."/>
            <person name="Rivas-Marin E."/>
            <person name="Kohn T."/>
            <person name="Peeters S.H."/>
            <person name="Heuer A."/>
            <person name="Rast P."/>
            <person name="Oberbeckmann S."/>
            <person name="Bunk B."/>
            <person name="Jeske O."/>
            <person name="Meyerdierks A."/>
            <person name="Storesund J.E."/>
            <person name="Kallscheuer N."/>
            <person name="Luecker S."/>
            <person name="Lage O.M."/>
            <person name="Pohl T."/>
            <person name="Merkel B.J."/>
            <person name="Hornburger P."/>
            <person name="Mueller R.-W."/>
            <person name="Bruemmer F."/>
            <person name="Labrenz M."/>
            <person name="Spormann A.M."/>
            <person name="Op den Camp H."/>
            <person name="Overmann J."/>
            <person name="Amann R."/>
            <person name="Jetten M.S.M."/>
            <person name="Mascher T."/>
            <person name="Medema M.H."/>
            <person name="Devos D.P."/>
            <person name="Kaster A.-K."/>
            <person name="Ovreas L."/>
            <person name="Rohde M."/>
            <person name="Galperin M.Y."/>
            <person name="Jogler C."/>
        </authorList>
    </citation>
    <scope>NUCLEOTIDE SEQUENCE [LARGE SCALE GENOMIC DNA]</scope>
    <source>
        <strain evidence="2 3">Pla110</strain>
    </source>
</reference>
<name>A0A518CHS0_9PLAN</name>
<evidence type="ECO:0000313" key="2">
    <source>
        <dbReference type="EMBL" id="QDU78778.1"/>
    </source>
</evidence>
<dbReference type="EMBL" id="CP036281">
    <property type="protein sequence ID" value="QDU78778.1"/>
    <property type="molecule type" value="Genomic_DNA"/>
</dbReference>
<gene>
    <name evidence="2" type="ORF">Pla110_04820</name>
</gene>
<dbReference type="Gene3D" id="2.115.10.20">
    <property type="entry name" value="Glycosyl hydrolase domain, family 43"/>
    <property type="match status" value="2"/>
</dbReference>
<dbReference type="OrthoDB" id="180690at2"/>
<dbReference type="KEGG" id="plon:Pla110_04820"/>
<dbReference type="SUPFAM" id="SSF75005">
    <property type="entry name" value="Arabinanase/levansucrase/invertase"/>
    <property type="match status" value="1"/>
</dbReference>
<keyword evidence="1" id="KW-0732">Signal</keyword>
<evidence type="ECO:0000256" key="1">
    <source>
        <dbReference type="SAM" id="SignalP"/>
    </source>
</evidence>
<dbReference type="RefSeq" id="WP_144992799.1">
    <property type="nucleotide sequence ID" value="NZ_CP036281.1"/>
</dbReference>
<feature type="signal peptide" evidence="1">
    <location>
        <begin position="1"/>
        <end position="31"/>
    </location>
</feature>
<accession>A0A518CHS0</accession>
<feature type="chain" id="PRO_5021806886" description="Glycosyl hydrolases family 43" evidence="1">
    <location>
        <begin position="32"/>
        <end position="515"/>
    </location>
</feature>
<keyword evidence="3" id="KW-1185">Reference proteome</keyword>
<dbReference type="InterPro" id="IPR023296">
    <property type="entry name" value="Glyco_hydro_beta-prop_sf"/>
</dbReference>
<evidence type="ECO:0008006" key="4">
    <source>
        <dbReference type="Google" id="ProtNLM"/>
    </source>
</evidence>
<protein>
    <recommendedName>
        <fullName evidence="4">Glycosyl hydrolases family 43</fullName>
    </recommendedName>
</protein>
<dbReference type="Proteomes" id="UP000317178">
    <property type="component" value="Chromosome"/>
</dbReference>
<sequence length="515" mass="58150" precursor="true">MSRSPSLKIMLKFARLAVQSLCCTTCFVCFAADGEKVEQANQPAQHTVIDVGARKQLFVDNRFIASDRGVELVMHRPRRDGHILIKADQSWEEGGQIMVYSSVLRENGKTRVWYDLLTPTGEGPYDHQRRVCYAESEDGLHFVKPELGLHEVNGSKANNVVLPGVIGGCAVWIDPKADPEHRYKTQTKVYPSGQFHMHSSPDGLNWTKFSRLEPGPGGWDTQSIVFWDPAISRYALFTRYWEDNLDPARRFRTVRRLESDDLRNWDRQTIVMQPDDQDLATHQTSTLKPPVDFYGADVFRYEDVYIMLAQTFWHWYPRAEGPGPSTFDVRLAISRDGKSFERVGQRSPFLSLGPEGEFDSRFVWAMPDPVRMGDELWFYYVGSNRDHDRVVDPANGGEHRAGVSRAVLRLDGFVSANAGYEGGEMTTPLIRFTGQSLELNVDTGGGGSVLVELLDEEGQPLPGYSKNDTVPVIGNSVNMPVSWEGGTDVSELAGRPIRLRFHMQDCQLYAFQFVE</sequence>